<reference evidence="2 3" key="1">
    <citation type="submission" date="2018-07" db="EMBL/GenBank/DDBJ databases">
        <title>Diversity of Mesorhizobium strains in Brazil.</title>
        <authorList>
            <person name="Helene L.C.F."/>
            <person name="Dall'Agnol R."/>
            <person name="Delamuta J.R.M."/>
            <person name="Hungria M."/>
        </authorList>
    </citation>
    <scope>NUCLEOTIDE SEQUENCE [LARGE SCALE GENOMIC DNA]</scope>
    <source>
        <strain evidence="2 3">CNPSo 3140</strain>
    </source>
</reference>
<keyword evidence="1" id="KW-1133">Transmembrane helix</keyword>
<gene>
    <name evidence="2" type="ORF">DPM35_00860</name>
</gene>
<dbReference type="AlphaFoldDB" id="A0A330GXI6"/>
<feature type="transmembrane region" description="Helical" evidence="1">
    <location>
        <begin position="6"/>
        <end position="33"/>
    </location>
</feature>
<dbReference type="Proteomes" id="UP000251956">
    <property type="component" value="Unassembled WGS sequence"/>
</dbReference>
<keyword evidence="3" id="KW-1185">Reference proteome</keyword>
<proteinExistence type="predicted"/>
<evidence type="ECO:0000313" key="2">
    <source>
        <dbReference type="EMBL" id="RAZ79885.1"/>
    </source>
</evidence>
<protein>
    <submittedName>
        <fullName evidence="2">Uncharacterized protein</fullName>
    </submittedName>
</protein>
<dbReference type="EMBL" id="QMBQ01000001">
    <property type="protein sequence ID" value="RAZ79885.1"/>
    <property type="molecule type" value="Genomic_DNA"/>
</dbReference>
<feature type="transmembrane region" description="Helical" evidence="1">
    <location>
        <begin position="54"/>
        <end position="74"/>
    </location>
</feature>
<organism evidence="2 3">
    <name type="scientific">Mesorhizobium atlanticum</name>
    <dbReference type="NCBI Taxonomy" id="2233532"/>
    <lineage>
        <taxon>Bacteria</taxon>
        <taxon>Pseudomonadati</taxon>
        <taxon>Pseudomonadota</taxon>
        <taxon>Alphaproteobacteria</taxon>
        <taxon>Hyphomicrobiales</taxon>
        <taxon>Phyllobacteriaceae</taxon>
        <taxon>Mesorhizobium</taxon>
    </lineage>
</organism>
<sequence>MDFSAGHGYLLIGGLILVGAGLLIISLIVNLRVAHSVRDDVRHREKLLEYYRNIFSQLGVILIGIGVSLFIFFFQQNYQDQRRRETELQQVLAKLAARIARGAPVVETLGEFDEVLDAGGAYVGPEHGGNNAAISAEGAELGKQVEKILLVERDVDVRDFDILNLSRDLEATFVVNELDPTLWFDIVRDENDIKYATTQLGLDYKDLHEAIGDEPVEAAVAKPDKGQKIKREVLDILYDADLLRQRSRRFLGRACWLFSKGRGFVALPATEAIEADAKSQQEWIDRSKPVLTQSKSGSSDCFKLLRYGQAS</sequence>
<keyword evidence="1" id="KW-0812">Transmembrane</keyword>
<name>A0A330GXI6_9HYPH</name>
<dbReference type="RefSeq" id="WP_112125461.1">
    <property type="nucleotide sequence ID" value="NZ_QMBQ01000001.1"/>
</dbReference>
<comment type="caution">
    <text evidence="2">The sequence shown here is derived from an EMBL/GenBank/DDBJ whole genome shotgun (WGS) entry which is preliminary data.</text>
</comment>
<evidence type="ECO:0000256" key="1">
    <source>
        <dbReference type="SAM" id="Phobius"/>
    </source>
</evidence>
<accession>A0A330GXI6</accession>
<dbReference type="OrthoDB" id="8098696at2"/>
<keyword evidence="1" id="KW-0472">Membrane</keyword>
<evidence type="ECO:0000313" key="3">
    <source>
        <dbReference type="Proteomes" id="UP000251956"/>
    </source>
</evidence>